<feature type="compositionally biased region" description="Low complexity" evidence="1">
    <location>
        <begin position="412"/>
        <end position="451"/>
    </location>
</feature>
<sequence length="1145" mass="124459">METLSDERLCRTSSTNSASSSSRKSSTARRTRPRKAASNASLAKAAGTPSDDKSLTSFPSLSPSPEVSPIATLASEPPEHPQTPLPASLHTPGLPDPPTLRKISKPPKSIVGSLLAATPTSNGRSALFDDTPRDAASVPGNLHHASHDSIERMVARHGAVDLIKQLSTDLAQRDAQMTALRRKAEERERLLRKMLQECEVSNLDIEKRLRGLERGPNNAGGDAGGKRQSIGELDGVHPEDPIDAHVAQALAEQHDGERESMPQVEDDSSVTAFPTLGDNLSVTSGDFATTKQKDPKGWKSYVWTGSTNKTSSQTPSVTSNHDEEPRSQPRSRASSGSRKALSGETFMPPPQTKPKAGIKRIGSEEEASAASSRRSSGSVASWALRLVAGNNQTRDGDKLANLRGRPTANGQNSNSNSNSNSDRFTRTTSMESTKTTGTGPKSGGPRSRPSRASLGPNGTIKSLPPDSARSKTSSLGSPAPMQRTPSNIGPVEMDMILPEESRPPTLMPLHNMSESAEFLTDRFGFIYDQKRKKRQAEAAGAAIQKTRPHAKSEVVGKARESLKTNLEGDQAGRGETARPPSIKSLDEETLKTKTWQDYLKTATFPTELLSHTPSAAPITVIDADDTPKASSQVTVSKSGSYPALSSNPEPAPSHETSAHAELARPSANGPTSPSRLLGSPQPDPVKVLLEQLTDLHDSLQRDKTVKWNDFLRKVRAERKRDGDAVAANEGRAKLAMPETLLTDGEIVGIAGAGNKGKVGRAKWKEFRNLVLSGIPVAYRAKIWAECSGAAAMRVPGYYEDLVANGVDDPTVVSQIQMDINRTLTDNIFFRKGPGVHKLNEVLVAYARRNHSVGYCQGMNLITACLLLIMPTAEDAFWVLATMIENILPESYYDHSLLASRADQVVLRQYVTELLPKLSQHFDALGIELEALTFQWFLSVFTDCLSAEALFRVWDVVLCMHDGSTFLFQVALALLKLNEKSLIECDNPGAVYHYINQQMTNHAISIDGLIQASEALKKVVKRNDVEERRAKAMDREREIMKQREELRAGRLKKAADERSNTAVADTAAQEHEEQSGVEQLPHQPQLTDMVVPQGVNITPPTPTTPETMASSVSFTSSKDTEDEDYEENEIGSHTPLPIDEEVLWRA</sequence>
<evidence type="ECO:0000256" key="1">
    <source>
        <dbReference type="SAM" id="MobiDB-lite"/>
    </source>
</evidence>
<feature type="compositionally biased region" description="Low complexity" evidence="1">
    <location>
        <begin position="55"/>
        <end position="65"/>
    </location>
</feature>
<feature type="compositionally biased region" description="Low complexity" evidence="1">
    <location>
        <begin position="368"/>
        <end position="381"/>
    </location>
</feature>
<dbReference type="Proteomes" id="UP001492380">
    <property type="component" value="Unassembled WGS sequence"/>
</dbReference>
<feature type="compositionally biased region" description="Polar residues" evidence="1">
    <location>
        <begin position="278"/>
        <end position="290"/>
    </location>
</feature>
<gene>
    <name evidence="3" type="ORF">HDK90DRAFT_479234</name>
</gene>
<dbReference type="PROSITE" id="PS50086">
    <property type="entry name" value="TBC_RABGAP"/>
    <property type="match status" value="1"/>
</dbReference>
<dbReference type="PANTHER" id="PTHR47219:SF20">
    <property type="entry name" value="TBC1 DOMAIN FAMILY MEMBER 2B"/>
    <property type="match status" value="1"/>
</dbReference>
<dbReference type="Gene3D" id="1.10.472.80">
    <property type="entry name" value="Ypt/Rab-GAP domain of gyp1p, domain 3"/>
    <property type="match status" value="1"/>
</dbReference>
<feature type="compositionally biased region" description="Polar residues" evidence="1">
    <location>
        <begin position="303"/>
        <end position="319"/>
    </location>
</feature>
<feature type="region of interest" description="Disordered" evidence="1">
    <location>
        <begin position="1"/>
        <end position="142"/>
    </location>
</feature>
<feature type="compositionally biased region" description="Low complexity" evidence="1">
    <location>
        <begin position="36"/>
        <end position="46"/>
    </location>
</feature>
<feature type="compositionally biased region" description="Basic and acidic residues" evidence="1">
    <location>
        <begin position="1046"/>
        <end position="1058"/>
    </location>
</feature>
<dbReference type="SMART" id="SM00164">
    <property type="entry name" value="TBC"/>
    <property type="match status" value="1"/>
</dbReference>
<organism evidence="3 4">
    <name type="scientific">Phyllosticta capitalensis</name>
    <dbReference type="NCBI Taxonomy" id="121624"/>
    <lineage>
        <taxon>Eukaryota</taxon>
        <taxon>Fungi</taxon>
        <taxon>Dikarya</taxon>
        <taxon>Ascomycota</taxon>
        <taxon>Pezizomycotina</taxon>
        <taxon>Dothideomycetes</taxon>
        <taxon>Dothideomycetes incertae sedis</taxon>
        <taxon>Botryosphaeriales</taxon>
        <taxon>Phyllostictaceae</taxon>
        <taxon>Phyllosticta</taxon>
    </lineage>
</organism>
<name>A0ABR1YVM8_9PEZI</name>
<evidence type="ECO:0000313" key="4">
    <source>
        <dbReference type="Proteomes" id="UP001492380"/>
    </source>
</evidence>
<feature type="region of interest" description="Disordered" evidence="1">
    <location>
        <begin position="620"/>
        <end position="682"/>
    </location>
</feature>
<feature type="compositionally biased region" description="Basic residues" evidence="1">
    <location>
        <begin position="26"/>
        <end position="35"/>
    </location>
</feature>
<feature type="compositionally biased region" description="Basic and acidic residues" evidence="1">
    <location>
        <begin position="550"/>
        <end position="562"/>
    </location>
</feature>
<reference evidence="3 4" key="1">
    <citation type="submission" date="2024-04" db="EMBL/GenBank/DDBJ databases">
        <title>Phyllosticta paracitricarpa is synonymous to the EU quarantine fungus P. citricarpa based on phylogenomic analyses.</title>
        <authorList>
            <consortium name="Lawrence Berkeley National Laboratory"/>
            <person name="Van Ingen-Buijs V.A."/>
            <person name="Van Westerhoven A.C."/>
            <person name="Haridas S."/>
            <person name="Skiadas P."/>
            <person name="Martin F."/>
            <person name="Groenewald J.Z."/>
            <person name="Crous P.W."/>
            <person name="Seidl M.F."/>
        </authorList>
    </citation>
    <scope>NUCLEOTIDE SEQUENCE [LARGE SCALE GENOMIC DNA]</scope>
    <source>
        <strain evidence="3 4">CBS 123374</strain>
    </source>
</reference>
<feature type="domain" description="Rab-GAP TBC" evidence="2">
    <location>
        <begin position="773"/>
        <end position="960"/>
    </location>
</feature>
<feature type="region of interest" description="Disordered" evidence="1">
    <location>
        <begin position="1046"/>
        <end position="1145"/>
    </location>
</feature>
<feature type="compositionally biased region" description="Polar residues" evidence="1">
    <location>
        <begin position="1105"/>
        <end position="1116"/>
    </location>
</feature>
<evidence type="ECO:0000259" key="2">
    <source>
        <dbReference type="PROSITE" id="PS50086"/>
    </source>
</evidence>
<dbReference type="InterPro" id="IPR035969">
    <property type="entry name" value="Rab-GAP_TBC_sf"/>
</dbReference>
<evidence type="ECO:0000313" key="3">
    <source>
        <dbReference type="EMBL" id="KAK8240254.1"/>
    </source>
</evidence>
<feature type="region of interest" description="Disordered" evidence="1">
    <location>
        <begin position="212"/>
        <end position="239"/>
    </location>
</feature>
<feature type="compositionally biased region" description="Polar residues" evidence="1">
    <location>
        <begin position="328"/>
        <end position="337"/>
    </location>
</feature>
<proteinExistence type="predicted"/>
<protein>
    <submittedName>
        <fullName evidence="3">Rab-GTPase-TBC domain-containing protein</fullName>
    </submittedName>
</protein>
<dbReference type="Gene3D" id="1.10.8.270">
    <property type="entry name" value="putative rabgap domain of human tbc1 domain family member 14 like domains"/>
    <property type="match status" value="1"/>
</dbReference>
<dbReference type="InterPro" id="IPR000195">
    <property type="entry name" value="Rab-GAP-TBC_dom"/>
</dbReference>
<keyword evidence="4" id="KW-1185">Reference proteome</keyword>
<accession>A0ABR1YVM8</accession>
<dbReference type="EMBL" id="JBBWRZ010000003">
    <property type="protein sequence ID" value="KAK8240254.1"/>
    <property type="molecule type" value="Genomic_DNA"/>
</dbReference>
<comment type="caution">
    <text evidence="3">The sequence shown here is derived from an EMBL/GenBank/DDBJ whole genome shotgun (WGS) entry which is preliminary data.</text>
</comment>
<dbReference type="PANTHER" id="PTHR47219">
    <property type="entry name" value="RAB GTPASE-ACTIVATING PROTEIN 1-LIKE"/>
    <property type="match status" value="1"/>
</dbReference>
<feature type="region of interest" description="Disordered" evidence="1">
    <location>
        <begin position="252"/>
        <end position="490"/>
    </location>
</feature>
<feature type="compositionally biased region" description="Acidic residues" evidence="1">
    <location>
        <begin position="1119"/>
        <end position="1128"/>
    </location>
</feature>
<feature type="region of interest" description="Disordered" evidence="1">
    <location>
        <begin position="538"/>
        <end position="588"/>
    </location>
</feature>
<feature type="compositionally biased region" description="Polar residues" evidence="1">
    <location>
        <begin position="628"/>
        <end position="648"/>
    </location>
</feature>
<dbReference type="SUPFAM" id="SSF47923">
    <property type="entry name" value="Ypt/Rab-GAP domain of gyp1p"/>
    <property type="match status" value="2"/>
</dbReference>
<feature type="compositionally biased region" description="Low complexity" evidence="1">
    <location>
        <begin position="11"/>
        <end position="25"/>
    </location>
</feature>
<dbReference type="InterPro" id="IPR050302">
    <property type="entry name" value="Rab_GAP_TBC_domain"/>
</dbReference>
<feature type="compositionally biased region" description="Basic and acidic residues" evidence="1">
    <location>
        <begin position="1"/>
        <end position="10"/>
    </location>
</feature>
<dbReference type="Pfam" id="PF00566">
    <property type="entry name" value="RabGAP-TBC"/>
    <property type="match status" value="1"/>
</dbReference>